<sequence length="489" mass="53734">MPFSGSTWFLAILAVLIPIFLRVQTGNDDFEASLSSRASLIYPDSKEFANASLRWSAANTPTYSLIVQVATEADVQKTILHANQQCKPFLAISGGHGQTSTIKNVQQGIGIYLGRINNISIVDNGRSVIVGGGVLNGNLVRHLWSRGKQTSSTGCDCVGYIAPVLGGGHGWLQGLWGLAADQLLSARLVLANGTALTVSDSNNPDLFWAIRGAGHNFGIVTEAKLKIYDVEPDQKLWAASGFVFTQDKLETVVSIANQVVQDPDRPRELTYYLLTMFNAQIDEENPVIIVWIYYQGSLIPTKFTDPLYSLGPATVDTRVTDLIEVNAHIQANKDGSACAKGFSRAFRPVSLQSYDVPSTRKAFDIFASVPSSFRNSVILFENYATNGVESIDANSTAVSARHMKLVITPLLTYPANASLDAIAEDFNYRIREALVEGSGSELVAYVNYARGDESLEAVYGYEPWRLEKLRRLKKEYDPFDRFNYYVPIS</sequence>
<accession>A0ACC2IJK3</accession>
<comment type="caution">
    <text evidence="1">The sequence shown here is derived from an EMBL/GenBank/DDBJ whole genome shotgun (WGS) entry which is preliminary data.</text>
</comment>
<reference evidence="1" key="1">
    <citation type="submission" date="2022-11" db="EMBL/GenBank/DDBJ databases">
        <title>Genome Sequence of Boeremia exigua.</title>
        <authorList>
            <person name="Buettner E."/>
        </authorList>
    </citation>
    <scope>NUCLEOTIDE SEQUENCE</scope>
    <source>
        <strain evidence="1">CU02</strain>
    </source>
</reference>
<gene>
    <name evidence="1" type="ORF">OPT61_g2962</name>
</gene>
<dbReference type="Proteomes" id="UP001153331">
    <property type="component" value="Unassembled WGS sequence"/>
</dbReference>
<organism evidence="1 2">
    <name type="scientific">Boeremia exigua</name>
    <dbReference type="NCBI Taxonomy" id="749465"/>
    <lineage>
        <taxon>Eukaryota</taxon>
        <taxon>Fungi</taxon>
        <taxon>Dikarya</taxon>
        <taxon>Ascomycota</taxon>
        <taxon>Pezizomycotina</taxon>
        <taxon>Dothideomycetes</taxon>
        <taxon>Pleosporomycetidae</taxon>
        <taxon>Pleosporales</taxon>
        <taxon>Pleosporineae</taxon>
        <taxon>Didymellaceae</taxon>
        <taxon>Boeremia</taxon>
    </lineage>
</organism>
<keyword evidence="2" id="KW-1185">Reference proteome</keyword>
<evidence type="ECO:0000313" key="2">
    <source>
        <dbReference type="Proteomes" id="UP001153331"/>
    </source>
</evidence>
<name>A0ACC2IJK3_9PLEO</name>
<dbReference type="EMBL" id="JAPHNI010000143">
    <property type="protein sequence ID" value="KAJ8115368.1"/>
    <property type="molecule type" value="Genomic_DNA"/>
</dbReference>
<proteinExistence type="predicted"/>
<evidence type="ECO:0000313" key="1">
    <source>
        <dbReference type="EMBL" id="KAJ8115368.1"/>
    </source>
</evidence>
<protein>
    <submittedName>
        <fullName evidence="1">Uncharacterized protein</fullName>
    </submittedName>
</protein>